<gene>
    <name evidence="5" type="ORF">ACFYXQ_03450</name>
</gene>
<feature type="region of interest" description="Disordered" evidence="1">
    <location>
        <begin position="3459"/>
        <end position="3509"/>
    </location>
</feature>
<feature type="region of interest" description="Disordered" evidence="1">
    <location>
        <begin position="3522"/>
        <end position="3595"/>
    </location>
</feature>
<feature type="domain" description="Condensation" evidence="3">
    <location>
        <begin position="3732"/>
        <end position="4037"/>
    </location>
</feature>
<feature type="domain" description="AMP-dependent synthetase/ligase" evidence="2">
    <location>
        <begin position="27"/>
        <end position="384"/>
    </location>
</feature>
<feature type="domain" description="AMP-dependent synthetase/ligase" evidence="2">
    <location>
        <begin position="1145"/>
        <end position="1491"/>
    </location>
</feature>
<dbReference type="Gene3D" id="2.30.38.10">
    <property type="entry name" value="Luciferase, Domain 3"/>
    <property type="match status" value="1"/>
</dbReference>
<feature type="region of interest" description="Disordered" evidence="1">
    <location>
        <begin position="595"/>
        <end position="649"/>
    </location>
</feature>
<feature type="compositionally biased region" description="Low complexity" evidence="1">
    <location>
        <begin position="2769"/>
        <end position="2788"/>
    </location>
</feature>
<feature type="compositionally biased region" description="Low complexity" evidence="1">
    <location>
        <begin position="1758"/>
        <end position="1770"/>
    </location>
</feature>
<dbReference type="Gene3D" id="3.30.559.30">
    <property type="entry name" value="Nonribosomal peptide synthetase, condensation domain"/>
    <property type="match status" value="4"/>
</dbReference>
<feature type="compositionally biased region" description="Low complexity" evidence="1">
    <location>
        <begin position="539"/>
        <end position="550"/>
    </location>
</feature>
<dbReference type="PANTHER" id="PTHR45527">
    <property type="entry name" value="NONRIBOSOMAL PEPTIDE SYNTHETASE"/>
    <property type="match status" value="1"/>
</dbReference>
<dbReference type="SUPFAM" id="SSF52777">
    <property type="entry name" value="CoA-dependent acyltransferases"/>
    <property type="match status" value="8"/>
</dbReference>
<comment type="caution">
    <text evidence="5">The sequence shown here is derived from an EMBL/GenBank/DDBJ whole genome shotgun (WGS) entry which is preliminary data.</text>
</comment>
<feature type="compositionally biased region" description="Low complexity" evidence="1">
    <location>
        <begin position="1921"/>
        <end position="1932"/>
    </location>
</feature>
<feature type="region of interest" description="Disordered" evidence="1">
    <location>
        <begin position="2505"/>
        <end position="2795"/>
    </location>
</feature>
<feature type="compositionally biased region" description="Acidic residues" evidence="1">
    <location>
        <begin position="1867"/>
        <end position="1894"/>
    </location>
</feature>
<feature type="region of interest" description="Disordered" evidence="1">
    <location>
        <begin position="1628"/>
        <end position="1988"/>
    </location>
</feature>
<dbReference type="CDD" id="cd19540">
    <property type="entry name" value="LCL_NRPS-like"/>
    <property type="match status" value="2"/>
</dbReference>
<dbReference type="CDD" id="cd05930">
    <property type="entry name" value="A_NRPS"/>
    <property type="match status" value="1"/>
</dbReference>
<dbReference type="Pfam" id="PF13193">
    <property type="entry name" value="AMP-binding_C"/>
    <property type="match status" value="1"/>
</dbReference>
<feature type="compositionally biased region" description="Polar residues" evidence="1">
    <location>
        <begin position="1662"/>
        <end position="1672"/>
    </location>
</feature>
<dbReference type="NCBIfam" id="TIGR01733">
    <property type="entry name" value="AA-adenyl-dom"/>
    <property type="match status" value="1"/>
</dbReference>
<dbReference type="Gene3D" id="3.40.50.12780">
    <property type="entry name" value="N-terminal domain of ligase-like"/>
    <property type="match status" value="2"/>
</dbReference>
<dbReference type="PROSITE" id="PS00455">
    <property type="entry name" value="AMP_BINDING"/>
    <property type="match status" value="1"/>
</dbReference>
<dbReference type="InterPro" id="IPR010071">
    <property type="entry name" value="AA_adenyl_dom"/>
</dbReference>
<feature type="compositionally biased region" description="Low complexity" evidence="1">
    <location>
        <begin position="638"/>
        <end position="649"/>
    </location>
</feature>
<dbReference type="InterPro" id="IPR025110">
    <property type="entry name" value="AMP-bd_C"/>
</dbReference>
<dbReference type="InterPro" id="IPR020845">
    <property type="entry name" value="AMP-binding_CS"/>
</dbReference>
<protein>
    <submittedName>
        <fullName evidence="5">Amino acid adenylation domain-containing protein</fullName>
    </submittedName>
</protein>
<feature type="compositionally biased region" description="Polar residues" evidence="1">
    <location>
        <begin position="1734"/>
        <end position="1752"/>
    </location>
</feature>
<dbReference type="InterPro" id="IPR000873">
    <property type="entry name" value="AMP-dep_synth/lig_dom"/>
</dbReference>
<dbReference type="Proteomes" id="UP001601992">
    <property type="component" value="Unassembled WGS sequence"/>
</dbReference>
<evidence type="ECO:0000259" key="4">
    <source>
        <dbReference type="Pfam" id="PF13193"/>
    </source>
</evidence>
<dbReference type="Pfam" id="PF00668">
    <property type="entry name" value="Condensation"/>
    <property type="match status" value="4"/>
</dbReference>
<evidence type="ECO:0000259" key="2">
    <source>
        <dbReference type="Pfam" id="PF00501"/>
    </source>
</evidence>
<feature type="compositionally biased region" description="Low complexity" evidence="1">
    <location>
        <begin position="3555"/>
        <end position="3576"/>
    </location>
</feature>
<accession>A0ABW6RS29</accession>
<dbReference type="Gene3D" id="3.30.559.10">
    <property type="entry name" value="Chloramphenicol acetyltransferase-like domain"/>
    <property type="match status" value="4"/>
</dbReference>
<dbReference type="InterPro" id="IPR001242">
    <property type="entry name" value="Condensation_dom"/>
</dbReference>
<dbReference type="InterPro" id="IPR045851">
    <property type="entry name" value="AMP-bd_C_sf"/>
</dbReference>
<sequence>MSRPTRQRPSRSRRTRVITLPQLMSTAVEADPDGIAIVLADATSTLAELTYAELDERSTRLARLLIARGIGPEDLVAVAFPRSLEAVIALWAVAKAGAGFVPVDPDDPAQRIAHIVVDSGVVLGLTVAATRPALPGTTPWLAVDTAGIAVELEEFAADPVTYADRLRPLRAEHPAYVVYTVDAIGAPHGVVVTQAGLSVLSDAQRARYQADGDSRTLAFAAPSDDASVLELLLAVGGAATMVVAAPTVRGGDELAPLLLREDVTHAYLPSEVLESLDPAGLDELRVVICAGRSYPPELVDDWTRPIGAGPFGAAVRRFLHGYGSAETTVLTNVGAPDSPAEASGIGAPNPGVTEYVLDERLSPVPDGETGELYVAGAQLARGYLRRPAQTAAHFVANPFLGKPDGVGLSAADSRLFRTGDLVRRSADGAVEYVGPAAPVVTAGIMPGVRDRLERSSVEGSADVGAGDAAQPGAGVSDTGSVEVRSAVPTIGRASEDSAAEWGPDLRIGGPARGEQVVAETDSAGVPSTEIDHSLAVWDSSGATASGSGPADVSGGERADSNATGALGSGFGPLSAEEPVTRWADVDPDAEDTAAEAISADTSDVRPREDRSFDANDLVGGRESAGTADAGSEQSVVDAAAEPESGPEAETSAVAIPLTAMPRPSTTVEFEDTELPGVPLSAAQQRMWAINRSDPETAAHNVCFAVRISARIRVEALQVAVVDVIERHEMLRTAYPVSDERGYQVVLPLDRVLADLAPEPLEESEIEDWLGEYARIAFDVTTEIPVRIGIAQIGEDDHVVVVVAHRIAADEASVTPFLRDLAVALLGRRNRAKPSWAPLPVQYADYALWQRSVLGDAAQPDSVAAQEIDYWRTALAGITDGPDLPADRPRPAVPSGRGAVYAFTVDREVHAGLLDLACAAGGTLFTALHTGFAALIARLSGAGDIVVCTAASGRRARELGSAIGLFENPLILRARLDPTMSFADLLATVTNDDLVASEHAELPFGLLAEALGESARVYPSWLRVALTVREQEVSQVNLPGLSATAVEFDSGVAEFDLRLNVFPRTRDGEADGLSATFTYATDLFDEITVAGFAERLVLLLEAVTADPRRPVGDVELLQPDERMRILGDWNNTRYSVEPGLLLDGYRRAVREHPDAIAVSSAELELTYTEFDVRVNQLARLLISRGVGPETMVVLAISPSLDLLIGMYAIVTAGGAYVPVDPDHPAERIGYILDTVRPVCVVSTVADSVPVPPDTQVLRLDTMDLSGFDPSPVRPEELSRPLRPGHPAYVIFTSGSTGRPKGVMVSHAAIDHQLAWMLAAYPLASDDVYLQKTPPTYDASLWGYFLPLLAGARLRLAAAGRTDPLYLAESIIAHGVTVTDFVPSQLAAFVDRTAPGICPTLREIFVIGEVLPAWTVTAFQRISDARVHNLYGPTEAAVSVTYWPAGSADGANVPIGLPQWNTRVYVLDDRLRPVPVGVPGELYLAGAALARGYANRPDLTADRFVADPFSGQDAGGRMYRTGDLVVWREGSGELPARLDFLGRTDFQINIRGRRIEPGEIEVALLAQSSVGDAVVVARDGRLVAYVAPRAEKRIVTERVAASLAEVLPEEFIPDVVVPMDALPRTTAGKLDRRALPDPSLGVETSSSLKVVRVDTVEPPRTGDPVSSSPVQNETPVRDEPDSAAESGWLSKQWKLGPLSDPDASAGPDSTESERRTPLPRRSRDAARRRAEVGESDTASSEAAAVSDSNQTAPQEDSDSAPDGSGSSELGSGDVPGSRSQAGWSPRVVPSDEAGAARDDQAESDSSSRAESGRLPRRAAGWSPRVVSSSESGAADDGQPESDSARSGSGRASRREAGWLPRVVSSPESDAADDDLAESDPGDQEWASEESTADAEPDSPKLQSGLSSLRAGFDRGLRSGAGGSPTESSSESGAEQPAQSPGLPSLPLRRSDRETDSNSAPEWLSDNDSQAEPRTMLLPRPSVPQGPESDEAADVAVAADVEPVPLSPAQEWLWALNQAEHDAGGPVPAAYHLPFALRLTGSLDVESLGVALDDVIARHEVLRTVYPAAAEADSVAVQQVLSAAPRPALAAQRIGAAEVEAAVRELAAAPFDVTTELPLRVQLFEISDLAPGSRREYVLAVVVHRIAADNSALGPIVGDLMVAYAARTANHSPRWAPLSAQYADYVRWQRTVLGAESDPESVAAQQIAYWRGELAGLPEVLDLPGGGPRPAVASMAGAWTGVHIDAATHTALLELAHTHATTLSTVLQTAVAAFLARLSNGDDIAIGTPVPGRAAGEFEDLIGTFVNTVVLRTRLDPAESFSDLLIRQRDSREQAFAHADLPFASLVEALGLGRSTAHNPLFQVGVSVQTPARITMDLPGLTVEDIDTELEVAPVDLSLTVTETYDSDGNPSGIDGRIAYATDIFDRTAAEDLTAGLADLLTTLVSDPAQPLGAIGIGAPELSTRSDDATADSTETAAALTISAPQPVNADHPAVLGATSDASAADDFDTAAQDSGPAHRDVESADSIASLPPLTRRRGSRAAAEVSDEWREAGESQSTGDVVGDNDAEVSGRAHRDVESADPIAALPPLARRRGSGAAAEGPENSRAAGEWQSPGGGVGEDGSEVSGRAGRDAESVDALSALPRLARRRGSSFAPEKAEERRGTGEPQSPGDVGDENDAEVSGRVPERPRGFVADEVETGGSDNDRSDTKVARGSVFGLHSLRRAPASAEETELANQAGSDPLDSVDRPVDEFQGDDSANGRWGSALGSQGSEVDASDAVASASGRDSAGWDSGYGNDAYEDSADHRSLDAGWRSDSEASEDAGSGDGPTLVSLLEEAAEAGPEGVGIIASAAESGSGATEFTLGQLDAWANRLARYLISLGVGRGSVVALAVRRSVDLGVAVYAVAKAGGAALPIDPEGAVERNREILAGAGPVCVLADAEYPFVASNRSGGDGSFDAPTELLTPIGRTPAHRPATGGQPMVVRIDRLNLEGIPTHRLADAERIEPLRAAHPAWIIQSAGAERVVVSHAGAVGQLTGSTSEFGLDADGRALLATAATSDLAVWEFWSVALGTPVQLGEQAARPRTIPELMTSAVATNPNGPAVVFRGRSFTYLQLDRASSKLARRLVQLGAGPEKPVAVAIPRSLEALVTLWSVAKTGAAVVPVEPSLPGDRITDLVSDSGAILGVTVRAAIAGLPQIDGEWLVLDHPNFAAEVDSQAGEPISDAERITALLPDDGAYVLYGSADIDHSQGIVVAHEDLADLAEQASHYRLHRDSRVLALAAPSSDEAVLELVLALGAAAALVVAPATIGGGPELARLIRSERVTHAFLPEAALRTVDPASLDGVEVVVTDRAVAEEYSAADGSWHAEQAGYSEQDDYSAQGGYSEEAQYAAQEYSEQTAYAEQAEYHGLPEQLEQPGYTEHAEYADQSEQLEHAGYSEQAGYSQEAEYSEQTAYSWEAEHSEQAGYSQEGGYSQEADYSEQAEYSEYREYPEQPEQSEYAEHPAPADRPMTPAERIIAEARASAPPPEEFDSATALSAPAHTSPRRALPNRSTSAPALPRRGARAAEPAEPDAVAESMPSTSETEPDDHGSLPLPPRAVRLLEIDPSGRESRAIALDIPAGVPTENIRAAVRTLLERHPLLSARLAVPGRSGDDPLRAWSPVFAGSAREARLVLAQTPPDISPRRFVHSEGVAEMAVRTLAVELDPGQGRNIGFGLIDPPESAEPQDDSRTLVVAANGLVVDDASWRIIIEELSQAWSGGHTVLGDSAPAAPDAVAQALARPAADDSVRHEVSWWRRALADLPAESALDGVDLTARGRVSLVITAEGAAAVASVAASYHTDVEDVLLTALALAMVPDTRAAEILGPVVQLTVDGRALGGGESAGAVGGFTATYPLVPNVEGIDPDDALRGGASAGAAISRVKEQRRTVPAGGAQYGLLRYLDPATSPEMSALAHGRTAFRYRDLRPARPYPDTPAADLFLDITVDATAEGFRARFDYASAVLEADEVKELAGHWVRSLGGLAEHGTRPEAGGFTPSDFPMVPLTQDDIDRLRHDNPDLAEIWPVAPGQMGLLATAHSTGAAQFAVDLRGPLDDRRLRLSAQAVLDRHDGLRVAFGDRSYGSVQVISDPVDISWRTVDFTDLAAADARVEVERYQAADRLAPFDPQYAPLLRIALLKSASGTHRILLTAHPLLLDDRSLRLVMRDLLTVYARGPRSRQLPAVHPYRAYPMWLAEQNGAAARAVWREALSGYHTPALFAHGDGDRETSSATAEVSVELLPADAVELSGLATRLGVTVQMVVQAAWGLLLGRFADRDDVVFGVVAPGRSPQVPHIDTLVGRFGGIVPVRVRPEPDESLEELLLRIRSEWSARPGHYCPSQADMARSLGVDRLLDSVVMFRDDAADLAELSGIIDGIRIAGVDSAPAFADRVAVAVVLNGPIRLSLRYLTEEISESVANVLSYGLASVIRQIAAAPHTLIADLDLHIEPAPSDAGVGR</sequence>
<evidence type="ECO:0000259" key="3">
    <source>
        <dbReference type="Pfam" id="PF00668"/>
    </source>
</evidence>
<dbReference type="InterPro" id="IPR023213">
    <property type="entry name" value="CAT-like_dom_sf"/>
</dbReference>
<dbReference type="InterPro" id="IPR042099">
    <property type="entry name" value="ANL_N_sf"/>
</dbReference>
<feature type="compositionally biased region" description="Basic and acidic residues" evidence="1">
    <location>
        <begin position="1709"/>
        <end position="1730"/>
    </location>
</feature>
<keyword evidence="6" id="KW-1185">Reference proteome</keyword>
<feature type="compositionally biased region" description="Basic and acidic residues" evidence="1">
    <location>
        <begin position="1792"/>
        <end position="1811"/>
    </location>
</feature>
<feature type="domain" description="AMP-binding enzyme C-terminal" evidence="4">
    <location>
        <begin position="1557"/>
        <end position="1627"/>
    </location>
</feature>
<evidence type="ECO:0000313" key="6">
    <source>
        <dbReference type="Proteomes" id="UP001601992"/>
    </source>
</evidence>
<feature type="domain" description="AMP-dependent synthetase/ligase" evidence="2">
    <location>
        <begin position="3092"/>
        <end position="3336"/>
    </location>
</feature>
<proteinExistence type="predicted"/>
<feature type="region of interest" description="Disordered" evidence="1">
    <location>
        <begin position="452"/>
        <end position="511"/>
    </location>
</feature>
<evidence type="ECO:0000256" key="1">
    <source>
        <dbReference type="SAM" id="MobiDB-lite"/>
    </source>
</evidence>
<feature type="compositionally biased region" description="Basic and acidic residues" evidence="1">
    <location>
        <begin position="2567"/>
        <end position="2576"/>
    </location>
</feature>
<reference evidence="5 6" key="1">
    <citation type="submission" date="2024-10" db="EMBL/GenBank/DDBJ databases">
        <title>The Natural Products Discovery Center: Release of the First 8490 Sequenced Strains for Exploring Actinobacteria Biosynthetic Diversity.</title>
        <authorList>
            <person name="Kalkreuter E."/>
            <person name="Kautsar S.A."/>
            <person name="Yang D."/>
            <person name="Bader C.D."/>
            <person name="Teijaro C.N."/>
            <person name="Fluegel L."/>
            <person name="Davis C.M."/>
            <person name="Simpson J.R."/>
            <person name="Lauterbach L."/>
            <person name="Steele A.D."/>
            <person name="Gui C."/>
            <person name="Meng S."/>
            <person name="Li G."/>
            <person name="Viehrig K."/>
            <person name="Ye F."/>
            <person name="Su P."/>
            <person name="Kiefer A.F."/>
            <person name="Nichols A."/>
            <person name="Cepeda A.J."/>
            <person name="Yan W."/>
            <person name="Fan B."/>
            <person name="Jiang Y."/>
            <person name="Adhikari A."/>
            <person name="Zheng C.-J."/>
            <person name="Schuster L."/>
            <person name="Cowan T.M."/>
            <person name="Smanski M.J."/>
            <person name="Chevrette M.G."/>
            <person name="De Carvalho L.P.S."/>
            <person name="Shen B."/>
        </authorList>
    </citation>
    <scope>NUCLEOTIDE SEQUENCE [LARGE SCALE GENOMIC DNA]</scope>
    <source>
        <strain evidence="5 6">NPDC002593</strain>
    </source>
</reference>
<name>A0ABW6RS29_9NOCA</name>
<feature type="region of interest" description="Disordered" evidence="1">
    <location>
        <begin position="539"/>
        <end position="575"/>
    </location>
</feature>
<organism evidence="5 6">
    <name type="scientific">Nocardia jiangxiensis</name>
    <dbReference type="NCBI Taxonomy" id="282685"/>
    <lineage>
        <taxon>Bacteria</taxon>
        <taxon>Bacillati</taxon>
        <taxon>Actinomycetota</taxon>
        <taxon>Actinomycetes</taxon>
        <taxon>Mycobacteriales</taxon>
        <taxon>Nocardiaceae</taxon>
        <taxon>Nocardia</taxon>
    </lineage>
</organism>
<feature type="compositionally biased region" description="Basic and acidic residues" evidence="1">
    <location>
        <begin position="602"/>
        <end position="613"/>
    </location>
</feature>
<dbReference type="SUPFAM" id="SSF56801">
    <property type="entry name" value="Acetyl-CoA synthetase-like"/>
    <property type="match status" value="4"/>
</dbReference>
<dbReference type="Pfam" id="PF00501">
    <property type="entry name" value="AMP-binding"/>
    <property type="match status" value="4"/>
</dbReference>
<dbReference type="RefSeq" id="WP_387402501.1">
    <property type="nucleotide sequence ID" value="NZ_JBIAQY010000001.1"/>
</dbReference>
<feature type="domain" description="AMP-dependent synthetase/ligase" evidence="2">
    <location>
        <begin position="2848"/>
        <end position="3081"/>
    </location>
</feature>
<dbReference type="Gene3D" id="3.40.50.980">
    <property type="match status" value="4"/>
</dbReference>
<dbReference type="EMBL" id="JBIAQY010000001">
    <property type="protein sequence ID" value="MFF3566820.1"/>
    <property type="molecule type" value="Genomic_DNA"/>
</dbReference>
<evidence type="ECO:0000313" key="5">
    <source>
        <dbReference type="EMBL" id="MFF3566820.1"/>
    </source>
</evidence>
<dbReference type="Gene3D" id="3.30.300.30">
    <property type="match status" value="1"/>
</dbReference>
<feature type="region of interest" description="Disordered" evidence="1">
    <location>
        <begin position="2809"/>
        <end position="2828"/>
    </location>
</feature>
<feature type="domain" description="Condensation" evidence="3">
    <location>
        <begin position="677"/>
        <end position="1124"/>
    </location>
</feature>
<dbReference type="PANTHER" id="PTHR45527:SF1">
    <property type="entry name" value="FATTY ACID SYNTHASE"/>
    <property type="match status" value="1"/>
</dbReference>
<feature type="domain" description="Condensation" evidence="3">
    <location>
        <begin position="4074"/>
        <end position="4481"/>
    </location>
</feature>
<feature type="domain" description="Condensation" evidence="3">
    <location>
        <begin position="2001"/>
        <end position="2452"/>
    </location>
</feature>